<accession>A0A0B5J942</accession>
<keyword evidence="1" id="KW-1133">Transmembrane helix</keyword>
<sequence length="247" mass="27961">MAHPQWLPTGGTPCVRAGAIGVRRARAQRPPVRRADGQILLPLPHRTVPFFPLPLCFFFLFGSPLLLGAPFERLCARAKKNGLSIFVFFLGFYYHYLCCCFLYNQAALAGASFFVVSFFCGMFFCNFGRARQKGFFSRIFLVPPCLKKKKEARKRWHDAKATSLPKPMATTALPPSPFFAWVPLSSFFIGLLFVDVVRHVDQERGRPKGTAEEKREARAESREGVFSFLSLFCLCMEKHFGKRSGND</sequence>
<evidence type="ECO:0000313" key="3">
    <source>
        <dbReference type="Proteomes" id="UP000202511"/>
    </source>
</evidence>
<keyword evidence="1" id="KW-0812">Transmembrane</keyword>
<reference evidence="2 3" key="1">
    <citation type="journal article" date="2015" name="Parasitol. Res.">
        <title>Viruses in close associations with free-living amoebae.</title>
        <authorList>
            <person name="Scheid P."/>
        </authorList>
    </citation>
    <scope>NUCLEOTIDE SEQUENCE [LARGE SCALE GENOMIC DNA]</scope>
    <source>
        <strain evidence="2">KlaHel</strain>
    </source>
</reference>
<dbReference type="EMBL" id="KP136319">
    <property type="protein sequence ID" value="AJF98490.1"/>
    <property type="molecule type" value="Genomic_DNA"/>
</dbReference>
<feature type="transmembrane region" description="Helical" evidence="1">
    <location>
        <begin position="83"/>
        <end position="104"/>
    </location>
</feature>
<feature type="transmembrane region" description="Helical" evidence="1">
    <location>
        <begin position="50"/>
        <end position="71"/>
    </location>
</feature>
<protein>
    <recommendedName>
        <fullName evidence="4">Transmembrane protein</fullName>
    </recommendedName>
</protein>
<organism evidence="2 3">
    <name type="scientific">Pandoravirus inopinatum</name>
    <dbReference type="NCBI Taxonomy" id="1605721"/>
    <lineage>
        <taxon>Viruses</taxon>
        <taxon>Pandoravirus</taxon>
    </lineage>
</organism>
<proteinExistence type="predicted"/>
<feature type="transmembrane region" description="Helical" evidence="1">
    <location>
        <begin position="110"/>
        <end position="128"/>
    </location>
</feature>
<name>A0A0B5J942_9VIRU</name>
<evidence type="ECO:0000313" key="2">
    <source>
        <dbReference type="EMBL" id="AJF98490.1"/>
    </source>
</evidence>
<keyword evidence="1" id="KW-0472">Membrane</keyword>
<evidence type="ECO:0000256" key="1">
    <source>
        <dbReference type="SAM" id="Phobius"/>
    </source>
</evidence>
<evidence type="ECO:0008006" key="4">
    <source>
        <dbReference type="Google" id="ProtNLM"/>
    </source>
</evidence>
<dbReference type="KEGG" id="vg:23463407"/>
<dbReference type="Proteomes" id="UP000202511">
    <property type="component" value="Segment"/>
</dbReference>
<dbReference type="RefSeq" id="YP_009120725.1">
    <property type="nucleotide sequence ID" value="NC_026440.1"/>
</dbReference>
<dbReference type="GeneID" id="23463407"/>